<feature type="domain" description="G-protein coupled receptors family 1 profile" evidence="13">
    <location>
        <begin position="1"/>
        <end position="107"/>
    </location>
</feature>
<evidence type="ECO:0000256" key="3">
    <source>
        <dbReference type="ARBA" id="ARBA00022475"/>
    </source>
</evidence>
<keyword evidence="8" id="KW-1015">Disulfide bond</keyword>
<evidence type="ECO:0000256" key="8">
    <source>
        <dbReference type="ARBA" id="ARBA00023157"/>
    </source>
</evidence>
<keyword evidence="6" id="KW-0297">G-protein coupled receptor</keyword>
<sequence>MLQKVDKRTTSPMMSTKTKIARNHPSSTCGATNSPHQKKLKFHLAKERKASATLGIIMSAFIICWLPFFVLALVRPFLENPNSVPQFLSSLFLWLGYCNSLLNPIIYATLNKDFRKPFRQMLNLRFTNLNHAMREEFYQSQYGNPISNYETKAREMKDFKRLKKKGLEEIDITPSGPNESFL</sequence>
<dbReference type="GO" id="GO:0005886">
    <property type="term" value="C:plasma membrane"/>
    <property type="evidence" value="ECO:0007669"/>
    <property type="project" value="UniProtKB-SubCell"/>
</dbReference>
<feature type="transmembrane region" description="Helical" evidence="12">
    <location>
        <begin position="91"/>
        <end position="110"/>
    </location>
</feature>
<keyword evidence="9 15" id="KW-0675">Receptor</keyword>
<evidence type="ECO:0000256" key="10">
    <source>
        <dbReference type="ARBA" id="ARBA00023224"/>
    </source>
</evidence>
<proteinExistence type="inferred from homology"/>
<evidence type="ECO:0000259" key="13">
    <source>
        <dbReference type="PROSITE" id="PS50262"/>
    </source>
</evidence>
<evidence type="ECO:0000256" key="9">
    <source>
        <dbReference type="ARBA" id="ARBA00023170"/>
    </source>
</evidence>
<comment type="similarity">
    <text evidence="2">Belongs to the G-protein coupled receptor 1 family.</text>
</comment>
<name>A0A9C6W8K4_BOMTE</name>
<protein>
    <submittedName>
        <fullName evidence="15">5-hydroxytryptamine receptor 1</fullName>
    </submittedName>
</protein>
<dbReference type="OrthoDB" id="5951059at2759"/>
<dbReference type="GO" id="GO:0043410">
    <property type="term" value="P:positive regulation of MAPK cascade"/>
    <property type="evidence" value="ECO:0007669"/>
    <property type="project" value="TreeGrafter"/>
</dbReference>
<dbReference type="PANTHER" id="PTHR24248">
    <property type="entry name" value="ADRENERGIC RECEPTOR-RELATED G-PROTEIN COUPLED RECEPTOR"/>
    <property type="match status" value="1"/>
</dbReference>
<evidence type="ECO:0000256" key="6">
    <source>
        <dbReference type="ARBA" id="ARBA00023040"/>
    </source>
</evidence>
<dbReference type="SUPFAM" id="SSF81321">
    <property type="entry name" value="Family A G protein-coupled receptor-like"/>
    <property type="match status" value="1"/>
</dbReference>
<gene>
    <name evidence="15" type="primary">LOC105666829</name>
</gene>
<keyword evidence="4 12" id="KW-0812">Transmembrane</keyword>
<dbReference type="AlphaFoldDB" id="A0A9C6W8K4"/>
<dbReference type="PANTHER" id="PTHR24248:SF199">
    <property type="entry name" value="IP13425P-RELATED"/>
    <property type="match status" value="1"/>
</dbReference>
<dbReference type="GO" id="GO:0004993">
    <property type="term" value="F:G protein-coupled serotonin receptor activity"/>
    <property type="evidence" value="ECO:0007669"/>
    <property type="project" value="UniProtKB-ARBA"/>
</dbReference>
<dbReference type="PROSITE" id="PS50262">
    <property type="entry name" value="G_PROTEIN_RECEP_F1_2"/>
    <property type="match status" value="1"/>
</dbReference>
<dbReference type="Pfam" id="PF00001">
    <property type="entry name" value="7tm_1"/>
    <property type="match status" value="1"/>
</dbReference>
<evidence type="ECO:0000313" key="15">
    <source>
        <dbReference type="RefSeq" id="XP_048262801.1"/>
    </source>
</evidence>
<keyword evidence="3" id="KW-1003">Cell membrane</keyword>
<reference evidence="15" key="1">
    <citation type="submission" date="2025-08" db="UniProtKB">
        <authorList>
            <consortium name="RefSeq"/>
        </authorList>
    </citation>
    <scope>IDENTIFICATION</scope>
</reference>
<evidence type="ECO:0000256" key="7">
    <source>
        <dbReference type="ARBA" id="ARBA00023136"/>
    </source>
</evidence>
<evidence type="ECO:0000256" key="4">
    <source>
        <dbReference type="ARBA" id="ARBA00022692"/>
    </source>
</evidence>
<feature type="compositionally biased region" description="Polar residues" evidence="11">
    <location>
        <begin position="10"/>
        <end position="34"/>
    </location>
</feature>
<organism evidence="14 15">
    <name type="scientific">Bombus terrestris</name>
    <name type="common">Buff-tailed bumblebee</name>
    <name type="synonym">Apis terrestris</name>
    <dbReference type="NCBI Taxonomy" id="30195"/>
    <lineage>
        <taxon>Eukaryota</taxon>
        <taxon>Metazoa</taxon>
        <taxon>Ecdysozoa</taxon>
        <taxon>Arthropoda</taxon>
        <taxon>Hexapoda</taxon>
        <taxon>Insecta</taxon>
        <taxon>Pterygota</taxon>
        <taxon>Neoptera</taxon>
        <taxon>Endopterygota</taxon>
        <taxon>Hymenoptera</taxon>
        <taxon>Apocrita</taxon>
        <taxon>Aculeata</taxon>
        <taxon>Apoidea</taxon>
        <taxon>Anthophila</taxon>
        <taxon>Apidae</taxon>
        <taxon>Bombus</taxon>
        <taxon>Bombus</taxon>
    </lineage>
</organism>
<dbReference type="GeneID" id="105666829"/>
<evidence type="ECO:0000256" key="11">
    <source>
        <dbReference type="SAM" id="MobiDB-lite"/>
    </source>
</evidence>
<evidence type="ECO:0000313" key="14">
    <source>
        <dbReference type="Proteomes" id="UP000835206"/>
    </source>
</evidence>
<dbReference type="RefSeq" id="XP_048262801.1">
    <property type="nucleotide sequence ID" value="XM_048406844.1"/>
</dbReference>
<keyword evidence="14" id="KW-1185">Reference proteome</keyword>
<keyword evidence="5 12" id="KW-1133">Transmembrane helix</keyword>
<keyword evidence="10" id="KW-0807">Transducer</keyword>
<keyword evidence="7 12" id="KW-0472">Membrane</keyword>
<dbReference type="PRINTS" id="PR00237">
    <property type="entry name" value="GPCRRHODOPSN"/>
</dbReference>
<evidence type="ECO:0000256" key="1">
    <source>
        <dbReference type="ARBA" id="ARBA00004651"/>
    </source>
</evidence>
<feature type="region of interest" description="Disordered" evidence="11">
    <location>
        <begin position="1"/>
        <end position="34"/>
    </location>
</feature>
<dbReference type="KEGG" id="bter:105666829"/>
<dbReference type="GO" id="GO:0071880">
    <property type="term" value="P:adenylate cyclase-activating adrenergic receptor signaling pathway"/>
    <property type="evidence" value="ECO:0007669"/>
    <property type="project" value="TreeGrafter"/>
</dbReference>
<dbReference type="Gene3D" id="1.20.1070.10">
    <property type="entry name" value="Rhodopsin 7-helix transmembrane proteins"/>
    <property type="match status" value="1"/>
</dbReference>
<accession>A0A9C6W8K4</accession>
<evidence type="ECO:0000256" key="2">
    <source>
        <dbReference type="ARBA" id="ARBA00010663"/>
    </source>
</evidence>
<evidence type="ECO:0000256" key="12">
    <source>
        <dbReference type="SAM" id="Phobius"/>
    </source>
</evidence>
<evidence type="ECO:0000256" key="5">
    <source>
        <dbReference type="ARBA" id="ARBA00022989"/>
    </source>
</evidence>
<comment type="subcellular location">
    <subcellularLocation>
        <location evidence="1">Cell membrane</location>
        <topology evidence="1">Multi-pass membrane protein</topology>
    </subcellularLocation>
</comment>
<feature type="transmembrane region" description="Helical" evidence="12">
    <location>
        <begin position="50"/>
        <end position="71"/>
    </location>
</feature>
<dbReference type="InterPro" id="IPR017452">
    <property type="entry name" value="GPCR_Rhodpsn_7TM"/>
</dbReference>
<dbReference type="InterPro" id="IPR000276">
    <property type="entry name" value="GPCR_Rhodpsn"/>
</dbReference>
<dbReference type="Proteomes" id="UP000835206">
    <property type="component" value="Chromosome 6"/>
</dbReference>